<evidence type="ECO:0000313" key="2">
    <source>
        <dbReference type="EMBL" id="KAL3784663.1"/>
    </source>
</evidence>
<name>A0ABD3P9D5_9STRA</name>
<gene>
    <name evidence="2" type="ORF">HJC23_012179</name>
</gene>
<dbReference type="EMBL" id="JABMIG020000231">
    <property type="protein sequence ID" value="KAL3784663.1"/>
    <property type="molecule type" value="Genomic_DNA"/>
</dbReference>
<reference evidence="2 3" key="1">
    <citation type="journal article" date="2020" name="G3 (Bethesda)">
        <title>Improved Reference Genome for Cyclotella cryptica CCMP332, a Model for Cell Wall Morphogenesis, Salinity Adaptation, and Lipid Production in Diatoms (Bacillariophyta).</title>
        <authorList>
            <person name="Roberts W.R."/>
            <person name="Downey K.M."/>
            <person name="Ruck E.C."/>
            <person name="Traller J.C."/>
            <person name="Alverson A.J."/>
        </authorList>
    </citation>
    <scope>NUCLEOTIDE SEQUENCE [LARGE SCALE GENOMIC DNA]</scope>
    <source>
        <strain evidence="2 3">CCMP332</strain>
    </source>
</reference>
<feature type="compositionally biased region" description="Low complexity" evidence="1">
    <location>
        <begin position="101"/>
        <end position="123"/>
    </location>
</feature>
<feature type="compositionally biased region" description="Basic and acidic residues" evidence="1">
    <location>
        <begin position="238"/>
        <end position="252"/>
    </location>
</feature>
<accession>A0ABD3P9D5</accession>
<keyword evidence="3" id="KW-1185">Reference proteome</keyword>
<dbReference type="Proteomes" id="UP001516023">
    <property type="component" value="Unassembled WGS sequence"/>
</dbReference>
<evidence type="ECO:0008006" key="4">
    <source>
        <dbReference type="Google" id="ProtNLM"/>
    </source>
</evidence>
<feature type="compositionally biased region" description="Basic and acidic residues" evidence="1">
    <location>
        <begin position="201"/>
        <end position="226"/>
    </location>
</feature>
<feature type="region of interest" description="Disordered" evidence="1">
    <location>
        <begin position="99"/>
        <end position="126"/>
    </location>
</feature>
<evidence type="ECO:0000256" key="1">
    <source>
        <dbReference type="SAM" id="MobiDB-lite"/>
    </source>
</evidence>
<comment type="caution">
    <text evidence="2">The sequence shown here is derived from an EMBL/GenBank/DDBJ whole genome shotgun (WGS) entry which is preliminary data.</text>
</comment>
<proteinExistence type="predicted"/>
<organism evidence="2 3">
    <name type="scientific">Cyclotella cryptica</name>
    <dbReference type="NCBI Taxonomy" id="29204"/>
    <lineage>
        <taxon>Eukaryota</taxon>
        <taxon>Sar</taxon>
        <taxon>Stramenopiles</taxon>
        <taxon>Ochrophyta</taxon>
        <taxon>Bacillariophyta</taxon>
        <taxon>Coscinodiscophyceae</taxon>
        <taxon>Thalassiosirophycidae</taxon>
        <taxon>Stephanodiscales</taxon>
        <taxon>Stephanodiscaceae</taxon>
        <taxon>Cyclotella</taxon>
    </lineage>
</organism>
<sequence length="252" mass="27434">MVIPLTPSLSDRALALDLDCRDETMTTKTANSTSNTAAGEYLLERLRILLNRLQNAADILQKWPEATADSAKIHADTATELIASIRKIVLAVRTIERHVNGTGPTQSSSSESATATTTTPSSTLPKEALESFRKSLDDKCPIPLDLLDLLDVGHPFGTNPQVYARGLMKEAMRQLAGLERRKRALGMLADAIEAGMDRDGRLTTEEKNLREDGSEMGRAMDGEGGQKRKRGGRGRNGLFREEGANGDKVMTK</sequence>
<protein>
    <recommendedName>
        <fullName evidence="4">Mediator of RNA polymerase II transcription subunit 10</fullName>
    </recommendedName>
</protein>
<feature type="region of interest" description="Disordered" evidence="1">
    <location>
        <begin position="201"/>
        <end position="252"/>
    </location>
</feature>
<evidence type="ECO:0000313" key="3">
    <source>
        <dbReference type="Proteomes" id="UP001516023"/>
    </source>
</evidence>
<dbReference type="AlphaFoldDB" id="A0ABD3P9D5"/>